<protein>
    <submittedName>
        <fullName evidence="7">Lysylphosphatidylglycerol synthase transmembrane domain-containing protein</fullName>
    </submittedName>
</protein>
<keyword evidence="3 6" id="KW-0812">Transmembrane</keyword>
<comment type="subcellular location">
    <subcellularLocation>
        <location evidence="1">Cell membrane</location>
        <topology evidence="1">Multi-pass membrane protein</topology>
    </subcellularLocation>
</comment>
<evidence type="ECO:0000256" key="4">
    <source>
        <dbReference type="ARBA" id="ARBA00022989"/>
    </source>
</evidence>
<evidence type="ECO:0000256" key="6">
    <source>
        <dbReference type="SAM" id="Phobius"/>
    </source>
</evidence>
<dbReference type="PANTHER" id="PTHR40277">
    <property type="entry name" value="BLL5419 PROTEIN"/>
    <property type="match status" value="1"/>
</dbReference>
<evidence type="ECO:0000256" key="2">
    <source>
        <dbReference type="ARBA" id="ARBA00022475"/>
    </source>
</evidence>
<evidence type="ECO:0000256" key="3">
    <source>
        <dbReference type="ARBA" id="ARBA00022692"/>
    </source>
</evidence>
<sequence>MVAMTTALRPHAVGEMLATPRFRGYARAAIGVVILVAIVLHAGGEPFARGLASVSIAAVGAALVLAAVSTAAAAWRWRMLAGGLGLTLSWPQAVSGYYRSQFLNTVLPGGVVGDVHRAVAHGRSVNQVGQASRAVVAERSAGQVVQLVLAAVVLVSLGMSAYAPAVGIVALVVAVMCAVGFVAAAASTRVRVAVRRELAALRTAFASGSTVVKVIAASLIVVAGHVATFVVACLAVGVDAPTERLVALALIAVLAASIPLNIGGWGPREGAAAWAFTAGGLGAATGIAASTAFGVLAMIAVTPGAVVVAASALRRRRDSQAVQSRMVAS</sequence>
<dbReference type="Pfam" id="PF03706">
    <property type="entry name" value="LPG_synthase_TM"/>
    <property type="match status" value="1"/>
</dbReference>
<dbReference type="EMBL" id="BAAAOH010000001">
    <property type="protein sequence ID" value="GAA1981192.1"/>
    <property type="molecule type" value="Genomic_DNA"/>
</dbReference>
<gene>
    <name evidence="7" type="ORF">GCM10009777_13420</name>
</gene>
<keyword evidence="8" id="KW-1185">Reference proteome</keyword>
<feature type="transmembrane region" description="Helical" evidence="6">
    <location>
        <begin position="144"/>
        <end position="162"/>
    </location>
</feature>
<evidence type="ECO:0000256" key="1">
    <source>
        <dbReference type="ARBA" id="ARBA00004651"/>
    </source>
</evidence>
<feature type="transmembrane region" description="Helical" evidence="6">
    <location>
        <begin position="25"/>
        <end position="44"/>
    </location>
</feature>
<evidence type="ECO:0000313" key="7">
    <source>
        <dbReference type="EMBL" id="GAA1981192.1"/>
    </source>
</evidence>
<dbReference type="PANTHER" id="PTHR40277:SF1">
    <property type="entry name" value="BLL5419 PROTEIN"/>
    <property type="match status" value="1"/>
</dbReference>
<feature type="transmembrane region" description="Helical" evidence="6">
    <location>
        <begin position="295"/>
        <end position="313"/>
    </location>
</feature>
<dbReference type="InterPro" id="IPR022791">
    <property type="entry name" value="L-PG_synthase/AglD"/>
</dbReference>
<feature type="transmembrane region" description="Helical" evidence="6">
    <location>
        <begin position="168"/>
        <end position="190"/>
    </location>
</feature>
<organism evidence="7 8">
    <name type="scientific">Microbacterium pumilum</name>
    <dbReference type="NCBI Taxonomy" id="344165"/>
    <lineage>
        <taxon>Bacteria</taxon>
        <taxon>Bacillati</taxon>
        <taxon>Actinomycetota</taxon>
        <taxon>Actinomycetes</taxon>
        <taxon>Micrococcales</taxon>
        <taxon>Microbacteriaceae</taxon>
        <taxon>Microbacterium</taxon>
    </lineage>
</organism>
<evidence type="ECO:0000313" key="8">
    <source>
        <dbReference type="Proteomes" id="UP001500326"/>
    </source>
</evidence>
<keyword evidence="4 6" id="KW-1133">Transmembrane helix</keyword>
<feature type="transmembrane region" description="Helical" evidence="6">
    <location>
        <begin position="244"/>
        <end position="264"/>
    </location>
</feature>
<evidence type="ECO:0000256" key="5">
    <source>
        <dbReference type="ARBA" id="ARBA00023136"/>
    </source>
</evidence>
<proteinExistence type="predicted"/>
<comment type="caution">
    <text evidence="7">The sequence shown here is derived from an EMBL/GenBank/DDBJ whole genome shotgun (WGS) entry which is preliminary data.</text>
</comment>
<dbReference type="Proteomes" id="UP001500326">
    <property type="component" value="Unassembled WGS sequence"/>
</dbReference>
<name>A0ABP5DJ11_9MICO</name>
<feature type="transmembrane region" description="Helical" evidence="6">
    <location>
        <begin position="271"/>
        <end position="289"/>
    </location>
</feature>
<feature type="transmembrane region" description="Helical" evidence="6">
    <location>
        <begin position="50"/>
        <end position="75"/>
    </location>
</feature>
<reference evidence="8" key="1">
    <citation type="journal article" date="2019" name="Int. J. Syst. Evol. Microbiol.">
        <title>The Global Catalogue of Microorganisms (GCM) 10K type strain sequencing project: providing services to taxonomists for standard genome sequencing and annotation.</title>
        <authorList>
            <consortium name="The Broad Institute Genomics Platform"/>
            <consortium name="The Broad Institute Genome Sequencing Center for Infectious Disease"/>
            <person name="Wu L."/>
            <person name="Ma J."/>
        </authorList>
    </citation>
    <scope>NUCLEOTIDE SEQUENCE [LARGE SCALE GENOMIC DNA]</scope>
    <source>
        <strain evidence="8">JCM 14902</strain>
    </source>
</reference>
<accession>A0ABP5DJ11</accession>
<keyword evidence="5 6" id="KW-0472">Membrane</keyword>
<feature type="transmembrane region" description="Helical" evidence="6">
    <location>
        <begin position="211"/>
        <end position="238"/>
    </location>
</feature>
<keyword evidence="2" id="KW-1003">Cell membrane</keyword>